<organism evidence="2 3">
    <name type="scientific">Paramecium primaurelia</name>
    <dbReference type="NCBI Taxonomy" id="5886"/>
    <lineage>
        <taxon>Eukaryota</taxon>
        <taxon>Sar</taxon>
        <taxon>Alveolata</taxon>
        <taxon>Ciliophora</taxon>
        <taxon>Intramacronucleata</taxon>
        <taxon>Oligohymenophorea</taxon>
        <taxon>Peniculida</taxon>
        <taxon>Parameciidae</taxon>
        <taxon>Paramecium</taxon>
    </lineage>
</organism>
<dbReference type="EMBL" id="CAJJDM010000120">
    <property type="protein sequence ID" value="CAD8102013.1"/>
    <property type="molecule type" value="Genomic_DNA"/>
</dbReference>
<comment type="caution">
    <text evidence="2">The sequence shown here is derived from an EMBL/GenBank/DDBJ whole genome shotgun (WGS) entry which is preliminary data.</text>
</comment>
<dbReference type="AlphaFoldDB" id="A0A8S1PH29"/>
<accession>A0A8S1PH29</accession>
<sequence length="463" mass="54945">MSDNIYQIKLNFCQLTLDELNNPYIHIQNGCQFNLNQIDQQILSYCPVCESNTNKQNNNQNYDDKIQQDDQLLIQLEQKNERQLVYNKTNNTLFFMKRRNYTNDIISKNEEVKDLQKKFYSNLRKKRITLQQIQEISLQRNQQYISCLKNLSDSQKIPILMAVINHRLILFYHLYKLKVELTLLDVTTPKIRQRVGLNHGVLQQMMLVENNIYFLYLKQNVSILFIGDFQQIFTFQNTEEIQFQIKQMPIFKLDGPSKLIYTKDKELIMMGNRQYFNITKQTNQPYAHFLDSLTINTQSNYFDNNQILIVNQEEDKQSYKQNLLFFCYDLSKPNYQQDPKNTLQLLPVYQKFDNFFSTSDKMILFQTQELNKEKSQIISITSWLSYAQQTPPITQDISIINHQSYMQPIKVVSTQKCMNNITCLLIGMRLPRNDLQQTDDESDVFPALLVYNHQASSFEVELI</sequence>
<keyword evidence="1" id="KW-0175">Coiled coil</keyword>
<feature type="coiled-coil region" evidence="1">
    <location>
        <begin position="59"/>
        <end position="118"/>
    </location>
</feature>
<dbReference type="OMA" id="QIPILMA"/>
<gene>
    <name evidence="2" type="ORF">PPRIM_AZ9-3.1.T1170084</name>
</gene>
<protein>
    <submittedName>
        <fullName evidence="2">Uncharacterized protein</fullName>
    </submittedName>
</protein>
<evidence type="ECO:0000313" key="3">
    <source>
        <dbReference type="Proteomes" id="UP000688137"/>
    </source>
</evidence>
<evidence type="ECO:0000313" key="2">
    <source>
        <dbReference type="EMBL" id="CAD8102013.1"/>
    </source>
</evidence>
<keyword evidence="3" id="KW-1185">Reference proteome</keyword>
<evidence type="ECO:0000256" key="1">
    <source>
        <dbReference type="SAM" id="Coils"/>
    </source>
</evidence>
<name>A0A8S1PH29_PARPR</name>
<proteinExistence type="predicted"/>
<reference evidence="2" key="1">
    <citation type="submission" date="2021-01" db="EMBL/GenBank/DDBJ databases">
        <authorList>
            <consortium name="Genoscope - CEA"/>
            <person name="William W."/>
        </authorList>
    </citation>
    <scope>NUCLEOTIDE SEQUENCE</scope>
</reference>
<dbReference type="Proteomes" id="UP000688137">
    <property type="component" value="Unassembled WGS sequence"/>
</dbReference>